<protein>
    <submittedName>
        <fullName evidence="1">Uncharacterized protein</fullName>
    </submittedName>
</protein>
<dbReference type="AlphaFoldDB" id="A0A161XYE9"/>
<proteinExistence type="predicted"/>
<dbReference type="EMBL" id="CP093345">
    <property type="protein sequence ID" value="WOG92679.1"/>
    <property type="molecule type" value="Genomic_DNA"/>
</dbReference>
<accession>A0A161XYE9</accession>
<organism evidence="1">
    <name type="scientific">Daucus carota subsp. sativus</name>
    <name type="common">Carrot</name>
    <dbReference type="NCBI Taxonomy" id="79200"/>
    <lineage>
        <taxon>Eukaryota</taxon>
        <taxon>Viridiplantae</taxon>
        <taxon>Streptophyta</taxon>
        <taxon>Embryophyta</taxon>
        <taxon>Tracheophyta</taxon>
        <taxon>Spermatophyta</taxon>
        <taxon>Magnoliopsida</taxon>
        <taxon>eudicotyledons</taxon>
        <taxon>Gunneridae</taxon>
        <taxon>Pentapetalae</taxon>
        <taxon>asterids</taxon>
        <taxon>campanulids</taxon>
        <taxon>Apiales</taxon>
        <taxon>Apiaceae</taxon>
        <taxon>Apioideae</taxon>
        <taxon>Scandiceae</taxon>
        <taxon>Daucinae</taxon>
        <taxon>Daucus</taxon>
        <taxon>Daucus sect. Daucus</taxon>
    </lineage>
</organism>
<reference evidence="1" key="1">
    <citation type="journal article" date="2016" name="Nat. Genet.">
        <title>A high-quality carrot genome assembly provides new insights into carotenoid accumulation and asterid genome evolution.</title>
        <authorList>
            <person name="Iorizzo M."/>
            <person name="Ellison S."/>
            <person name="Senalik D."/>
            <person name="Zeng P."/>
            <person name="Satapoomin P."/>
            <person name="Huang J."/>
            <person name="Bowman M."/>
            <person name="Iovene M."/>
            <person name="Sanseverino W."/>
            <person name="Cavagnaro P."/>
            <person name="Yildiz M."/>
            <person name="Macko-Podgorni A."/>
            <person name="Moranska E."/>
            <person name="Grzebelus E."/>
            <person name="Grzebelus D."/>
            <person name="Ashrafi H."/>
            <person name="Zheng Z."/>
            <person name="Cheng S."/>
            <person name="Spooner D."/>
            <person name="Van Deynze A."/>
            <person name="Simon P."/>
        </authorList>
    </citation>
    <scope>NUCLEOTIDE SEQUENCE [LARGE SCALE GENOMIC DNA]</scope>
    <source>
        <tissue evidence="1">Leaf</tissue>
    </source>
</reference>
<reference evidence="2" key="2">
    <citation type="submission" date="2022-03" db="EMBL/GenBank/DDBJ databases">
        <title>Draft title - Genomic analysis of global carrot germplasm unveils the trajectory of domestication and the origin of high carotenoid orange carrot.</title>
        <authorList>
            <person name="Iorizzo M."/>
            <person name="Ellison S."/>
            <person name="Senalik D."/>
            <person name="Macko-Podgorni A."/>
            <person name="Grzebelus D."/>
            <person name="Bostan H."/>
            <person name="Rolling W."/>
            <person name="Curaba J."/>
            <person name="Simon P."/>
        </authorList>
    </citation>
    <scope>NUCLEOTIDE SEQUENCE</scope>
    <source>
        <tissue evidence="2">Leaf</tissue>
    </source>
</reference>
<dbReference type="Gramene" id="KZN01757">
    <property type="protein sequence ID" value="KZN01757"/>
    <property type="gene ID" value="DCAR_010511"/>
</dbReference>
<dbReference type="Proteomes" id="UP000077755">
    <property type="component" value="Chromosome 3"/>
</dbReference>
<dbReference type="EMBL" id="LNRQ01000003">
    <property type="protein sequence ID" value="KZN01757.1"/>
    <property type="molecule type" value="Genomic_DNA"/>
</dbReference>
<evidence type="ECO:0000313" key="1">
    <source>
        <dbReference type="EMBL" id="KZN01757.1"/>
    </source>
</evidence>
<name>A0A161XYE9_DAUCS</name>
<evidence type="ECO:0000313" key="2">
    <source>
        <dbReference type="EMBL" id="WOG92679.1"/>
    </source>
</evidence>
<evidence type="ECO:0000313" key="3">
    <source>
        <dbReference type="Proteomes" id="UP000077755"/>
    </source>
</evidence>
<sequence length="109" mass="11331">MPANQAVFDEPVGEHEEEIQPGLAVNGFQFEGGRPGANIQGLLSPTNEAKVGTSVIKPEAGVDLIDSGVNVTAGVPNMYGGLPSDGTWVTGGGVGWWPVKNDTLGRYTH</sequence>
<gene>
    <name evidence="1" type="ORF">DCAR_010511</name>
    <name evidence="2" type="ORF">DCAR_0311954</name>
</gene>
<keyword evidence="3" id="KW-1185">Reference proteome</keyword>